<dbReference type="Proteomes" id="UP000613768">
    <property type="component" value="Unassembled WGS sequence"/>
</dbReference>
<dbReference type="RefSeq" id="WP_192028318.1">
    <property type="nucleotide sequence ID" value="NZ_JACYTR010000006.1"/>
</dbReference>
<name>A0AAW3ZKI6_9GAMM</name>
<evidence type="ECO:0000313" key="1">
    <source>
        <dbReference type="EMBL" id="MBD8524966.1"/>
    </source>
</evidence>
<dbReference type="AlphaFoldDB" id="A0AAW3ZKI6"/>
<proteinExistence type="predicted"/>
<sequence length="377" mass="41055">MRGFKRQWLCVSVATIGLWAGLLRAEVPTDLRGDIGGLWFDQQRNGQGLQIDLLDEQRAAVTWYTFDADGRPLWLFGLGEAVGTRMQVPMSSAEGGRFPTLAPNPPVQFSAAGQLTIEFASCDSAQLSWTSEDSALPDGEFVVQRLTRVAGERCNRAATFAEVRQFSFEHGANGFTPLFADLPTEGHDIYELDFAYEALPAPLAGRRGLRLTGMNRSDDLAMLITAPLAGLQPGQLYSIELEMEIASDVPRGCFGVGGSPGDSVYMKMGVTPFPPQAVAQDNGTEDWLRLNFDFGVQSEGGEQARVVGDLANRQDCSTDTPTWQLKRLGNLGRPLTAQADEQGRLWLVAGSDSAFEGLTSYYFSALDVRLRPLSSAE</sequence>
<evidence type="ECO:0008006" key="3">
    <source>
        <dbReference type="Google" id="ProtNLM"/>
    </source>
</evidence>
<accession>A0AAW3ZKI6</accession>
<dbReference type="EMBL" id="JACYTR010000006">
    <property type="protein sequence ID" value="MBD8524966.1"/>
    <property type="molecule type" value="Genomic_DNA"/>
</dbReference>
<gene>
    <name evidence="1" type="ORF">IFO71_04350</name>
</gene>
<reference evidence="1 2" key="1">
    <citation type="submission" date="2020-09" db="EMBL/GenBank/DDBJ databases">
        <title>Pseudoxanthomonas sp. CAU 1598 isolated from sand of Yaerae Beach.</title>
        <authorList>
            <person name="Kim W."/>
        </authorList>
    </citation>
    <scope>NUCLEOTIDE SEQUENCE [LARGE SCALE GENOMIC DNA]</scope>
    <source>
        <strain evidence="1 2">CAU 1598</strain>
    </source>
</reference>
<keyword evidence="2" id="KW-1185">Reference proteome</keyword>
<organism evidence="1 2">
    <name type="scientific">Pseudomarimonas arenosa</name>
    <dbReference type="NCBI Taxonomy" id="2774145"/>
    <lineage>
        <taxon>Bacteria</taxon>
        <taxon>Pseudomonadati</taxon>
        <taxon>Pseudomonadota</taxon>
        <taxon>Gammaproteobacteria</taxon>
        <taxon>Lysobacterales</taxon>
        <taxon>Lysobacteraceae</taxon>
        <taxon>Pseudomarimonas</taxon>
    </lineage>
</organism>
<evidence type="ECO:0000313" key="2">
    <source>
        <dbReference type="Proteomes" id="UP000613768"/>
    </source>
</evidence>
<protein>
    <recommendedName>
        <fullName evidence="3">Phytase-like domain-containing protein</fullName>
    </recommendedName>
</protein>
<comment type="caution">
    <text evidence="1">The sequence shown here is derived from an EMBL/GenBank/DDBJ whole genome shotgun (WGS) entry which is preliminary data.</text>
</comment>